<dbReference type="AlphaFoldDB" id="A0A923E5S5"/>
<dbReference type="InterPro" id="IPR029052">
    <property type="entry name" value="Metallo-depent_PP-like"/>
</dbReference>
<dbReference type="Gene3D" id="3.60.21.10">
    <property type="match status" value="1"/>
</dbReference>
<evidence type="ECO:0000256" key="1">
    <source>
        <dbReference type="ARBA" id="ARBA00022801"/>
    </source>
</evidence>
<keyword evidence="4" id="KW-1185">Reference proteome</keyword>
<keyword evidence="3" id="KW-0540">Nuclease</keyword>
<dbReference type="InterPro" id="IPR041796">
    <property type="entry name" value="Mre11_N"/>
</dbReference>
<organism evidence="3 4">
    <name type="scientific">Clostridium tetanomorphum</name>
    <dbReference type="NCBI Taxonomy" id="1553"/>
    <lineage>
        <taxon>Bacteria</taxon>
        <taxon>Bacillati</taxon>
        <taxon>Bacillota</taxon>
        <taxon>Clostridia</taxon>
        <taxon>Eubacteriales</taxon>
        <taxon>Clostridiaceae</taxon>
        <taxon>Clostridium</taxon>
    </lineage>
</organism>
<dbReference type="Proteomes" id="UP000563151">
    <property type="component" value="Unassembled WGS sequence"/>
</dbReference>
<dbReference type="RefSeq" id="WP_051593099.1">
    <property type="nucleotide sequence ID" value="NZ_JAAZWO010000003.1"/>
</dbReference>
<evidence type="ECO:0000259" key="2">
    <source>
        <dbReference type="Pfam" id="PF00149"/>
    </source>
</evidence>
<dbReference type="InterPro" id="IPR050535">
    <property type="entry name" value="DNA_Repair-Maintenance_Comp"/>
</dbReference>
<feature type="domain" description="Calcineurin-like phosphoesterase" evidence="2">
    <location>
        <begin position="6"/>
        <end position="199"/>
    </location>
</feature>
<sequence length="440" mass="51188">MGKNFSFIHTADIHLGDRLHSNSSYYNKAFSEAPYRAFCNICSFAMENKVDFILISGDLFHSKGRSINADKFFYEQCNEIAPIKVFVIAGNHDPIEERIEVFNTPSNLFYFSGDLVEVKEVYKHNDLLCRIVGQSYRKKAEEKKIHKNYGEYIKENNVYNIALLHTQLESKRNNYVPCSLGELKEIENINYWALGHIHKANVVCKEKPFIAYPGVPQGYDFGEDNIGGFFYVNVDENFYTKVEFIHCSPIVWEKIYVNIDEKDEEANNIEDIEELIIKKGEELIDTSNSLNLGIEEKDDVFGIEGYIVQWILKGKVAMHNILKEKEEDIIGLLKENLNNKLFNEQIPIWTEYVGIETRQLIDEDELEKHALYKEIKEIVEVCLYNEEYKKIICKSFGKIWTNKAEEECNDTEFSISQNTYSEIILKAFSHIKEKILESSD</sequence>
<dbReference type="PANTHER" id="PTHR30337:SF7">
    <property type="entry name" value="PHOSPHOESTERASE"/>
    <property type="match status" value="1"/>
</dbReference>
<name>A0A923E5S5_CLOTT</name>
<evidence type="ECO:0000313" key="4">
    <source>
        <dbReference type="Proteomes" id="UP000563151"/>
    </source>
</evidence>
<comment type="caution">
    <text evidence="3">The sequence shown here is derived from an EMBL/GenBank/DDBJ whole genome shotgun (WGS) entry which is preliminary data.</text>
</comment>
<reference evidence="3 4" key="1">
    <citation type="submission" date="2020-04" db="EMBL/GenBank/DDBJ databases">
        <title>Genomic insights into acetone-butanol-ethanol (ABE) fermentation by sequencing solventogenic clostridia strains.</title>
        <authorList>
            <person name="Brown S."/>
        </authorList>
    </citation>
    <scope>NUCLEOTIDE SEQUENCE [LARGE SCALE GENOMIC DNA]</scope>
    <source>
        <strain evidence="3 4">DJ011</strain>
    </source>
</reference>
<gene>
    <name evidence="3" type="ORF">HGG79_03675</name>
</gene>
<dbReference type="PANTHER" id="PTHR30337">
    <property type="entry name" value="COMPONENT OF ATP-DEPENDENT DSDNA EXONUCLEASE"/>
    <property type="match status" value="1"/>
</dbReference>
<dbReference type="Pfam" id="PF00149">
    <property type="entry name" value="Metallophos"/>
    <property type="match status" value="1"/>
</dbReference>
<proteinExistence type="predicted"/>
<dbReference type="SUPFAM" id="SSF56300">
    <property type="entry name" value="Metallo-dependent phosphatases"/>
    <property type="match status" value="1"/>
</dbReference>
<dbReference type="EMBL" id="JAAZWO010000003">
    <property type="protein sequence ID" value="MBC2396883.1"/>
    <property type="molecule type" value="Genomic_DNA"/>
</dbReference>
<dbReference type="CDD" id="cd00840">
    <property type="entry name" value="MPP_Mre11_N"/>
    <property type="match status" value="1"/>
</dbReference>
<dbReference type="GO" id="GO:0004527">
    <property type="term" value="F:exonuclease activity"/>
    <property type="evidence" value="ECO:0007669"/>
    <property type="project" value="UniProtKB-KW"/>
</dbReference>
<keyword evidence="3" id="KW-0269">Exonuclease</keyword>
<protein>
    <submittedName>
        <fullName evidence="3">DNA repair exonuclease</fullName>
    </submittedName>
</protein>
<keyword evidence="1" id="KW-0378">Hydrolase</keyword>
<evidence type="ECO:0000313" key="3">
    <source>
        <dbReference type="EMBL" id="MBC2396883.1"/>
    </source>
</evidence>
<accession>A0A923E5S5</accession>
<dbReference type="InterPro" id="IPR004843">
    <property type="entry name" value="Calcineurin-like_PHP"/>
</dbReference>